<comment type="caution">
    <text evidence="5">The sequence shown here is derived from an EMBL/GenBank/DDBJ whole genome shotgun (WGS) entry which is preliminary data.</text>
</comment>
<evidence type="ECO:0000313" key="5">
    <source>
        <dbReference type="EMBL" id="MFC4655474.1"/>
    </source>
</evidence>
<dbReference type="Proteomes" id="UP001595962">
    <property type="component" value="Unassembled WGS sequence"/>
</dbReference>
<dbReference type="EMBL" id="JBHSGB010000010">
    <property type="protein sequence ID" value="MFC4655474.1"/>
    <property type="molecule type" value="Genomic_DNA"/>
</dbReference>
<accession>A0ABV9JMM3</accession>
<evidence type="ECO:0000256" key="4">
    <source>
        <dbReference type="HAMAP-Rule" id="MF_00720"/>
    </source>
</evidence>
<dbReference type="Pfam" id="PF22657">
    <property type="entry name" value="SSB_1"/>
    <property type="match status" value="1"/>
</dbReference>
<keyword evidence="3 4" id="KW-0238">DNA-binding</keyword>
<evidence type="ECO:0000256" key="1">
    <source>
        <dbReference type="ARBA" id="ARBA00022515"/>
    </source>
</evidence>
<organism evidence="5 6">
    <name type="scientific">Rheinheimera marina</name>
    <dbReference type="NCBI Taxonomy" id="1774958"/>
    <lineage>
        <taxon>Bacteria</taxon>
        <taxon>Pseudomonadati</taxon>
        <taxon>Pseudomonadota</taxon>
        <taxon>Gammaproteobacteria</taxon>
        <taxon>Chromatiales</taxon>
        <taxon>Chromatiaceae</taxon>
        <taxon>Rheinheimera</taxon>
    </lineage>
</organism>
<dbReference type="InterPro" id="IPR023646">
    <property type="entry name" value="Prisomal_replication_PriB"/>
</dbReference>
<keyword evidence="6" id="KW-1185">Reference proteome</keyword>
<protein>
    <recommendedName>
        <fullName evidence="4">Replication restart protein PriB</fullName>
    </recommendedName>
</protein>
<dbReference type="RefSeq" id="WP_377333972.1">
    <property type="nucleotide sequence ID" value="NZ_JBHSGB010000010.1"/>
</dbReference>
<dbReference type="PIRSF" id="PIRSF003135">
    <property type="entry name" value="Primosomal_n"/>
    <property type="match status" value="1"/>
</dbReference>
<dbReference type="SUPFAM" id="SSF50249">
    <property type="entry name" value="Nucleic acid-binding proteins"/>
    <property type="match status" value="1"/>
</dbReference>
<dbReference type="PROSITE" id="PS50935">
    <property type="entry name" value="SSB"/>
    <property type="match status" value="1"/>
</dbReference>
<evidence type="ECO:0000256" key="3">
    <source>
        <dbReference type="ARBA" id="ARBA00023125"/>
    </source>
</evidence>
<evidence type="ECO:0000313" key="6">
    <source>
        <dbReference type="Proteomes" id="UP001595962"/>
    </source>
</evidence>
<reference evidence="6" key="1">
    <citation type="journal article" date="2019" name="Int. J. Syst. Evol. Microbiol.">
        <title>The Global Catalogue of Microorganisms (GCM) 10K type strain sequencing project: providing services to taxonomists for standard genome sequencing and annotation.</title>
        <authorList>
            <consortium name="The Broad Institute Genomics Platform"/>
            <consortium name="The Broad Institute Genome Sequencing Center for Infectious Disease"/>
            <person name="Wu L."/>
            <person name="Ma J."/>
        </authorList>
    </citation>
    <scope>NUCLEOTIDE SEQUENCE [LARGE SCALE GENOMIC DNA]</scope>
    <source>
        <strain evidence="6">DT28</strain>
    </source>
</reference>
<dbReference type="HAMAP" id="MF_00720">
    <property type="entry name" value="PriB"/>
    <property type="match status" value="1"/>
</dbReference>
<proteinExistence type="inferred from homology"/>
<comment type="subunit">
    <text evidence="4">Homodimer. Interacts with PriA and DnaT. Component of the replication restart primosome. Primosome assembly occurs via a 'hand-off' mechanism. PriA binds to replication forks, subsequently PriB then DnaT bind; DnaT then displaces ssDNA to generate the helicase loading substrate.</text>
</comment>
<comment type="similarity">
    <text evidence="4">Belongs to the PriB family.</text>
</comment>
<dbReference type="InterPro" id="IPR000424">
    <property type="entry name" value="Primosome_PriB/ssb"/>
</dbReference>
<gene>
    <name evidence="4 5" type="primary">priB</name>
    <name evidence="5" type="ORF">ACFO3I_10670</name>
</gene>
<sequence length="101" mass="11214">MDNSLVFTGTLCRQVEHSESPAGIPHSYLVLEHRSIQQEAGMNRQTYVRLQVVCAGQAFSSVTHNLTVGNTVRVSGFLNRHQNRSGQSKLVLHAQQIEILS</sequence>
<evidence type="ECO:0000256" key="2">
    <source>
        <dbReference type="ARBA" id="ARBA00022705"/>
    </source>
</evidence>
<keyword evidence="2 4" id="KW-0235">DNA replication</keyword>
<dbReference type="InterPro" id="IPR012340">
    <property type="entry name" value="NA-bd_OB-fold"/>
</dbReference>
<comment type="function">
    <text evidence="4">Involved in the restart of stalled replication forks, which reloads the replicative helicase on sites other than the origin of replication; the PriA-PriB pathway is the major replication restart pathway. During primosome assembly it facilitates complex formation between PriA and DnaT on DNA; stabilizes PriA on DNA. Stimulates the DNA unwinding activity of PriA helicase.</text>
</comment>
<dbReference type="NCBIfam" id="TIGR04418">
    <property type="entry name" value="PriB_gamma"/>
    <property type="match status" value="1"/>
</dbReference>
<dbReference type="Gene3D" id="2.40.50.140">
    <property type="entry name" value="Nucleic acid-binding proteins"/>
    <property type="match status" value="1"/>
</dbReference>
<name>A0ABV9JMM3_9GAMM</name>
<keyword evidence="1 4" id="KW-0639">Primosome</keyword>